<evidence type="ECO:0000313" key="8">
    <source>
        <dbReference type="Proteomes" id="UP000290289"/>
    </source>
</evidence>
<dbReference type="STRING" id="3750.A0A498IF45"/>
<dbReference type="GO" id="GO:0004816">
    <property type="term" value="F:asparagine-tRNA ligase activity"/>
    <property type="evidence" value="ECO:0007669"/>
    <property type="project" value="TreeGrafter"/>
</dbReference>
<name>A0A498IF45_MALDO</name>
<evidence type="ECO:0000256" key="5">
    <source>
        <dbReference type="ARBA" id="ARBA00023146"/>
    </source>
</evidence>
<dbReference type="GO" id="GO:0005739">
    <property type="term" value="C:mitochondrion"/>
    <property type="evidence" value="ECO:0007669"/>
    <property type="project" value="TreeGrafter"/>
</dbReference>
<keyword evidence="4" id="KW-0648">Protein biosynthesis</keyword>
<keyword evidence="2" id="KW-0547">Nucleotide-binding</keyword>
<dbReference type="PANTHER" id="PTHR22594:SF54">
    <property type="entry name" value="ASPARAGINE--TRNA LIGASE, CYTOPLASMIC 1-RELATED"/>
    <property type="match status" value="1"/>
</dbReference>
<keyword evidence="8" id="KW-1185">Reference proteome</keyword>
<keyword evidence="3" id="KW-0067">ATP-binding</keyword>
<keyword evidence="5" id="KW-0030">Aminoacyl-tRNA synthetase</keyword>
<dbReference type="AlphaFoldDB" id="A0A498IF45"/>
<dbReference type="EMBL" id="RDQH01000338">
    <property type="protein sequence ID" value="RXH80567.1"/>
    <property type="molecule type" value="Genomic_DNA"/>
</dbReference>
<dbReference type="Pfam" id="PF00152">
    <property type="entry name" value="tRNA-synt_2"/>
    <property type="match status" value="1"/>
</dbReference>
<dbReference type="GO" id="GO:0006421">
    <property type="term" value="P:asparaginyl-tRNA aminoacylation"/>
    <property type="evidence" value="ECO:0007669"/>
    <property type="project" value="TreeGrafter"/>
</dbReference>
<feature type="domain" description="Aminoacyl-tRNA synthetase class II (D/K/N)" evidence="6">
    <location>
        <begin position="4"/>
        <end position="136"/>
    </location>
</feature>
<accession>A0A498IF45</accession>
<dbReference type="PANTHER" id="PTHR22594">
    <property type="entry name" value="ASPARTYL/LYSYL-TRNA SYNTHETASE"/>
    <property type="match status" value="1"/>
</dbReference>
<proteinExistence type="predicted"/>
<evidence type="ECO:0000256" key="1">
    <source>
        <dbReference type="ARBA" id="ARBA00022598"/>
    </source>
</evidence>
<reference evidence="7 8" key="1">
    <citation type="submission" date="2018-10" db="EMBL/GenBank/DDBJ databases">
        <title>A high-quality apple genome assembly.</title>
        <authorList>
            <person name="Hu J."/>
        </authorList>
    </citation>
    <scope>NUCLEOTIDE SEQUENCE [LARGE SCALE GENOMIC DNA]</scope>
    <source>
        <strain evidence="8">cv. HFTH1</strain>
        <tissue evidence="7">Young leaf</tissue>
    </source>
</reference>
<evidence type="ECO:0000313" key="7">
    <source>
        <dbReference type="EMBL" id="RXH80567.1"/>
    </source>
</evidence>
<evidence type="ECO:0000259" key="6">
    <source>
        <dbReference type="Pfam" id="PF00152"/>
    </source>
</evidence>
<comment type="caution">
    <text evidence="7">The sequence shown here is derived from an EMBL/GenBank/DDBJ whole genome shotgun (WGS) entry which is preliminary data.</text>
</comment>
<dbReference type="Proteomes" id="UP000290289">
    <property type="component" value="Chromosome 12"/>
</dbReference>
<evidence type="ECO:0000256" key="4">
    <source>
        <dbReference type="ARBA" id="ARBA00022917"/>
    </source>
</evidence>
<dbReference type="InterPro" id="IPR045864">
    <property type="entry name" value="aa-tRNA-synth_II/BPL/LPL"/>
</dbReference>
<dbReference type="GO" id="GO:0005524">
    <property type="term" value="F:ATP binding"/>
    <property type="evidence" value="ECO:0007669"/>
    <property type="project" value="UniProtKB-KW"/>
</dbReference>
<dbReference type="SUPFAM" id="SSF55681">
    <property type="entry name" value="Class II aaRS and biotin synthetases"/>
    <property type="match status" value="1"/>
</dbReference>
<dbReference type="Gene3D" id="3.30.930.10">
    <property type="entry name" value="Bira Bifunctional Protein, Domain 2"/>
    <property type="match status" value="1"/>
</dbReference>
<evidence type="ECO:0000256" key="2">
    <source>
        <dbReference type="ARBA" id="ARBA00022741"/>
    </source>
</evidence>
<protein>
    <recommendedName>
        <fullName evidence="6">Aminoacyl-tRNA synthetase class II (D/K/N) domain-containing protein</fullName>
    </recommendedName>
</protein>
<organism evidence="7 8">
    <name type="scientific">Malus domestica</name>
    <name type="common">Apple</name>
    <name type="synonym">Pyrus malus</name>
    <dbReference type="NCBI Taxonomy" id="3750"/>
    <lineage>
        <taxon>Eukaryota</taxon>
        <taxon>Viridiplantae</taxon>
        <taxon>Streptophyta</taxon>
        <taxon>Embryophyta</taxon>
        <taxon>Tracheophyta</taxon>
        <taxon>Spermatophyta</taxon>
        <taxon>Magnoliopsida</taxon>
        <taxon>eudicotyledons</taxon>
        <taxon>Gunneridae</taxon>
        <taxon>Pentapetalae</taxon>
        <taxon>rosids</taxon>
        <taxon>fabids</taxon>
        <taxon>Rosales</taxon>
        <taxon>Rosaceae</taxon>
        <taxon>Amygdaloideae</taxon>
        <taxon>Maleae</taxon>
        <taxon>Malus</taxon>
    </lineage>
</organism>
<sequence length="137" mass="15791">MVAKTPLKRITYTEIVDLLIDDVEKGKKFDNHVEWGIDLESAHKRYLTEVLFQKPVTVYNYPKGVKAFYRKLNDDLKTVAAVDVLVLEVGRELIGGRIEEIGLPAKPYEWYIDLPRFGTIKHCGFDLGFERMVLFAT</sequence>
<keyword evidence="1" id="KW-0436">Ligase</keyword>
<dbReference type="InterPro" id="IPR004364">
    <property type="entry name" value="Aa-tRNA-synt_II"/>
</dbReference>
<evidence type="ECO:0000256" key="3">
    <source>
        <dbReference type="ARBA" id="ARBA00022840"/>
    </source>
</evidence>
<gene>
    <name evidence="7" type="ORF">DVH24_004481</name>
</gene>